<reference evidence="1" key="1">
    <citation type="journal article" date="2021" name="Proc. Natl. Acad. Sci. U.S.A.">
        <title>A Catalog of Tens of Thousands of Viruses from Human Metagenomes Reveals Hidden Associations with Chronic Diseases.</title>
        <authorList>
            <person name="Tisza M.J."/>
            <person name="Buck C.B."/>
        </authorList>
    </citation>
    <scope>NUCLEOTIDE SEQUENCE</scope>
    <source>
        <strain evidence="1">Ctsip2</strain>
    </source>
</reference>
<evidence type="ECO:0000313" key="1">
    <source>
        <dbReference type="EMBL" id="DAD89842.1"/>
    </source>
</evidence>
<dbReference type="EMBL" id="BK015070">
    <property type="protein sequence ID" value="DAD89842.1"/>
    <property type="molecule type" value="Genomic_DNA"/>
</dbReference>
<proteinExistence type="predicted"/>
<sequence length="54" mass="6202">MFLRAEIFSLIIIGIQTDKQKITNSHASIIKISFLFFLKEMGKVRELKPPPVNV</sequence>
<name>A0A8S5N6E5_9CAUD</name>
<organism evidence="1">
    <name type="scientific">Myoviridae sp. ctsip2</name>
    <dbReference type="NCBI Taxonomy" id="2826705"/>
    <lineage>
        <taxon>Viruses</taxon>
        <taxon>Duplodnaviria</taxon>
        <taxon>Heunggongvirae</taxon>
        <taxon>Uroviricota</taxon>
        <taxon>Caudoviricetes</taxon>
    </lineage>
</organism>
<protein>
    <submittedName>
        <fullName evidence="1">Uncharacterized protein</fullName>
    </submittedName>
</protein>
<accession>A0A8S5N6E5</accession>